<feature type="domain" description="PIN" evidence="2">
    <location>
        <begin position="4"/>
        <end position="126"/>
    </location>
</feature>
<dbReference type="OrthoDB" id="1524147at2"/>
<accession>A0A6N8ED94</accession>
<evidence type="ECO:0000313" key="4">
    <source>
        <dbReference type="Proteomes" id="UP000434044"/>
    </source>
</evidence>
<dbReference type="PANTHER" id="PTHR35901:SF1">
    <property type="entry name" value="EXONUCLEASE VAPC9"/>
    <property type="match status" value="1"/>
</dbReference>
<name>A0A6N8ED94_9GAMM</name>
<evidence type="ECO:0000313" key="3">
    <source>
        <dbReference type="EMBL" id="MTW22212.1"/>
    </source>
</evidence>
<dbReference type="Pfam" id="PF01850">
    <property type="entry name" value="PIN"/>
    <property type="match status" value="1"/>
</dbReference>
<dbReference type="CDD" id="cd09873">
    <property type="entry name" value="PIN_Pae0151-like"/>
    <property type="match status" value="1"/>
</dbReference>
<organism evidence="3 4">
    <name type="scientific">Allochromatium palmeri</name>
    <dbReference type="NCBI Taxonomy" id="231048"/>
    <lineage>
        <taxon>Bacteria</taxon>
        <taxon>Pseudomonadati</taxon>
        <taxon>Pseudomonadota</taxon>
        <taxon>Gammaproteobacteria</taxon>
        <taxon>Chromatiales</taxon>
        <taxon>Chromatiaceae</taxon>
        <taxon>Allochromatium</taxon>
    </lineage>
</organism>
<dbReference type="RefSeq" id="WP_155450781.1">
    <property type="nucleotide sequence ID" value="NZ_WNKT01000034.1"/>
</dbReference>
<dbReference type="InterPro" id="IPR029060">
    <property type="entry name" value="PIN-like_dom_sf"/>
</dbReference>
<proteinExistence type="predicted"/>
<dbReference type="InterPro" id="IPR044153">
    <property type="entry name" value="PIN_Pae0151-like"/>
</dbReference>
<keyword evidence="4" id="KW-1185">Reference proteome</keyword>
<dbReference type="PANTHER" id="PTHR35901">
    <property type="entry name" value="RIBONUCLEASE VAPC3"/>
    <property type="match status" value="1"/>
</dbReference>
<reference evidence="3 4" key="1">
    <citation type="submission" date="2019-11" db="EMBL/GenBank/DDBJ databases">
        <title>Whole-genome sequence of the anaerobic purple sulfur bacterium Allochromatium palmeri DSM 15591.</title>
        <authorList>
            <person name="Kyndt J.A."/>
            <person name="Meyer T.E."/>
        </authorList>
    </citation>
    <scope>NUCLEOTIDE SEQUENCE [LARGE SCALE GENOMIC DNA]</scope>
    <source>
        <strain evidence="3 4">DSM 15591</strain>
    </source>
</reference>
<dbReference type="SUPFAM" id="SSF88723">
    <property type="entry name" value="PIN domain-like"/>
    <property type="match status" value="1"/>
</dbReference>
<comment type="caution">
    <text evidence="3">The sequence shown here is derived from an EMBL/GenBank/DDBJ whole genome shotgun (WGS) entry which is preliminary data.</text>
</comment>
<dbReference type="EMBL" id="WNKT01000034">
    <property type="protein sequence ID" value="MTW22212.1"/>
    <property type="molecule type" value="Genomic_DNA"/>
</dbReference>
<dbReference type="InterPro" id="IPR051619">
    <property type="entry name" value="TypeII_TA_RNase_PINc/VapC"/>
</dbReference>
<dbReference type="InterPro" id="IPR002716">
    <property type="entry name" value="PIN_dom"/>
</dbReference>
<dbReference type="Proteomes" id="UP000434044">
    <property type="component" value="Unassembled WGS sequence"/>
</dbReference>
<dbReference type="Gene3D" id="3.40.50.1010">
    <property type="entry name" value="5'-nuclease"/>
    <property type="match status" value="1"/>
</dbReference>
<protein>
    <submittedName>
        <fullName evidence="3">PIN domain-containing protein</fullName>
    </submittedName>
</protein>
<gene>
    <name evidence="3" type="ORF">GJ668_14080</name>
</gene>
<evidence type="ECO:0000256" key="1">
    <source>
        <dbReference type="ARBA" id="ARBA00022842"/>
    </source>
</evidence>
<evidence type="ECO:0000259" key="2">
    <source>
        <dbReference type="Pfam" id="PF01850"/>
    </source>
</evidence>
<keyword evidence="1" id="KW-0460">Magnesium</keyword>
<sequence>MILVIDASVIIKWLFQDPEREADTEQATALMAAVARGDLSVVQPPHWLIEVAAVMARETPERAQRDLALLEAMTLPVRSDVEVLTRACTLAIDLGHHLFDTLYHAVALESGACLVTADERYHRKAKGLPCIRHLRDWDG</sequence>
<dbReference type="AlphaFoldDB" id="A0A6N8ED94"/>